<sequence length="338" mass="37883">MSPISDLKAYIFRLFASFTATYNPVSAPAALTDERPKPHFRTDNDSSDTLTLPDGRNVGYAQYGSLTGRPIFYLHGLPGSRLEAAGFDELGLELGARVIAVDRPGIGWSSPHPDRTLLDHPKDLESLAKHLKLDHYSVLGISGGGPYALACAATLPHEKLKCVSIVCGLGPPDIGMSGADWVHRLGFPLGFRYAPLSVVRWFWKLEGSGRLDLSDERRLELLLQKPIAHEKDNDFMKTDWPRLSLRSTRECFAQGFHGVWQDGRLVCMDYGFRIEDIRPELPMQLWYGKLDTFVPPNHGVQIAARLRGRAYLRLENETHASIVVNQMREILEHLVRST</sequence>
<dbReference type="SUPFAM" id="SSF53474">
    <property type="entry name" value="alpha/beta-Hydrolases"/>
    <property type="match status" value="1"/>
</dbReference>
<organism evidence="3 4">
    <name type="scientific">Aspergillus novofumigatus (strain IBT 16806)</name>
    <dbReference type="NCBI Taxonomy" id="1392255"/>
    <lineage>
        <taxon>Eukaryota</taxon>
        <taxon>Fungi</taxon>
        <taxon>Dikarya</taxon>
        <taxon>Ascomycota</taxon>
        <taxon>Pezizomycotina</taxon>
        <taxon>Eurotiomycetes</taxon>
        <taxon>Eurotiomycetidae</taxon>
        <taxon>Eurotiales</taxon>
        <taxon>Aspergillaceae</taxon>
        <taxon>Aspergillus</taxon>
        <taxon>Aspergillus subgen. Fumigati</taxon>
    </lineage>
</organism>
<accession>A0A2I1C3X0</accession>
<dbReference type="STRING" id="1392255.A0A2I1C3X0"/>
<dbReference type="OMA" id="WTHAEPI"/>
<keyword evidence="4" id="KW-1185">Reference proteome</keyword>
<protein>
    <submittedName>
        <fullName evidence="3">Alpha/beta-hydrolase</fullName>
    </submittedName>
</protein>
<dbReference type="InterPro" id="IPR000073">
    <property type="entry name" value="AB_hydrolase_1"/>
</dbReference>
<gene>
    <name evidence="3" type="ORF">P174DRAFT_371471</name>
</gene>
<comment type="caution">
    <text evidence="3">The sequence shown here is derived from an EMBL/GenBank/DDBJ whole genome shotgun (WGS) entry which is preliminary data.</text>
</comment>
<feature type="domain" description="AB hydrolase-1" evidence="2">
    <location>
        <begin position="70"/>
        <end position="322"/>
    </location>
</feature>
<dbReference type="InterPro" id="IPR029058">
    <property type="entry name" value="AB_hydrolase_fold"/>
</dbReference>
<feature type="region of interest" description="Disordered" evidence="1">
    <location>
        <begin position="29"/>
        <end position="52"/>
    </location>
</feature>
<dbReference type="AlphaFoldDB" id="A0A2I1C3X0"/>
<keyword evidence="3" id="KW-0378">Hydrolase</keyword>
<dbReference type="Proteomes" id="UP000234474">
    <property type="component" value="Unassembled WGS sequence"/>
</dbReference>
<evidence type="ECO:0000259" key="2">
    <source>
        <dbReference type="Pfam" id="PF00561"/>
    </source>
</evidence>
<evidence type="ECO:0000256" key="1">
    <source>
        <dbReference type="SAM" id="MobiDB-lite"/>
    </source>
</evidence>
<dbReference type="EMBL" id="MSZS01000005">
    <property type="protein sequence ID" value="PKX92337.1"/>
    <property type="molecule type" value="Genomic_DNA"/>
</dbReference>
<dbReference type="GeneID" id="36529707"/>
<dbReference type="VEuPathDB" id="FungiDB:P174DRAFT_371471"/>
<proteinExistence type="predicted"/>
<dbReference type="PANTHER" id="PTHR45763">
    <property type="entry name" value="HYDROLASE, ALPHA/BETA FOLD FAMILY PROTEIN, EXPRESSED-RELATED"/>
    <property type="match status" value="1"/>
</dbReference>
<name>A0A2I1C3X0_ASPN1</name>
<evidence type="ECO:0000313" key="4">
    <source>
        <dbReference type="Proteomes" id="UP000234474"/>
    </source>
</evidence>
<feature type="compositionally biased region" description="Basic and acidic residues" evidence="1">
    <location>
        <begin position="32"/>
        <end position="44"/>
    </location>
</feature>
<dbReference type="RefSeq" id="XP_024680932.1">
    <property type="nucleotide sequence ID" value="XM_024822381.1"/>
</dbReference>
<dbReference type="PANTHER" id="PTHR45763:SF46">
    <property type="entry name" value="AB HYDROLASE-1 DOMAIN-CONTAINING PROTEIN"/>
    <property type="match status" value="1"/>
</dbReference>
<dbReference type="GO" id="GO:0016787">
    <property type="term" value="F:hydrolase activity"/>
    <property type="evidence" value="ECO:0007669"/>
    <property type="project" value="UniProtKB-KW"/>
</dbReference>
<dbReference type="OrthoDB" id="294702at2759"/>
<reference evidence="4" key="1">
    <citation type="journal article" date="2018" name="Proc. Natl. Acad. Sci. U.S.A.">
        <title>Linking secondary metabolites to gene clusters through genome sequencing of six diverse Aspergillus species.</title>
        <authorList>
            <person name="Kaerboelling I."/>
            <person name="Vesth T.C."/>
            <person name="Frisvad J.C."/>
            <person name="Nybo J.L."/>
            <person name="Theobald S."/>
            <person name="Kuo A."/>
            <person name="Bowyer P."/>
            <person name="Matsuda Y."/>
            <person name="Mondo S."/>
            <person name="Lyhne E.K."/>
            <person name="Kogle M.E."/>
            <person name="Clum A."/>
            <person name="Lipzen A."/>
            <person name="Salamov A."/>
            <person name="Ngan C.Y."/>
            <person name="Daum C."/>
            <person name="Chiniquy J."/>
            <person name="Barry K."/>
            <person name="LaButti K."/>
            <person name="Haridas S."/>
            <person name="Simmons B.A."/>
            <person name="Magnuson J.K."/>
            <person name="Mortensen U.H."/>
            <person name="Larsen T.O."/>
            <person name="Grigoriev I.V."/>
            <person name="Baker S.E."/>
            <person name="Andersen M.R."/>
        </authorList>
    </citation>
    <scope>NUCLEOTIDE SEQUENCE [LARGE SCALE GENOMIC DNA]</scope>
    <source>
        <strain evidence="4">IBT 16806</strain>
    </source>
</reference>
<dbReference type="Gene3D" id="3.40.50.1820">
    <property type="entry name" value="alpha/beta hydrolase"/>
    <property type="match status" value="1"/>
</dbReference>
<dbReference type="Pfam" id="PF00561">
    <property type="entry name" value="Abhydrolase_1"/>
    <property type="match status" value="1"/>
</dbReference>
<evidence type="ECO:0000313" key="3">
    <source>
        <dbReference type="EMBL" id="PKX92337.1"/>
    </source>
</evidence>